<evidence type="ECO:0000259" key="2">
    <source>
        <dbReference type="Pfam" id="PF25023"/>
    </source>
</evidence>
<organism evidence="3 4">
    <name type="scientific">Gallibacterium anatis</name>
    <dbReference type="NCBI Taxonomy" id="750"/>
    <lineage>
        <taxon>Bacteria</taxon>
        <taxon>Pseudomonadati</taxon>
        <taxon>Pseudomonadota</taxon>
        <taxon>Gammaproteobacteria</taxon>
        <taxon>Pasteurellales</taxon>
        <taxon>Pasteurellaceae</taxon>
        <taxon>Gallibacterium</taxon>
    </lineage>
</organism>
<evidence type="ECO:0000313" key="3">
    <source>
        <dbReference type="EMBL" id="WIM80673.1"/>
    </source>
</evidence>
<dbReference type="InterPro" id="IPR056823">
    <property type="entry name" value="TEN-like_YD-shell"/>
</dbReference>
<dbReference type="RefSeq" id="WP_285097494.1">
    <property type="nucleotide sequence ID" value="NZ_CP126975.1"/>
</dbReference>
<dbReference type="Gene3D" id="2.180.10.10">
    <property type="entry name" value="RHS repeat-associated core"/>
    <property type="match status" value="1"/>
</dbReference>
<dbReference type="PRINTS" id="PR00394">
    <property type="entry name" value="RHSPROTEIN"/>
</dbReference>
<sequence>MNDSGFANSQEISYQYDKNGNRTKLTLPNKDEIRYFYYGSGHLSAIKYNDSLITEISQDKLHQEISRSQGVLTSQFKHDALGRLTQQLATLESASKRATTNEHIVRRNYQYDWVGNLTETEDLRTGKTPYRYDKLGQIQLAGQELFHFDPAHNLIEKETQRIKNNQLTEYQGNHYRYDEFGNLSERRLANGEIQTYRYNVKDQLIKAIIQKPNQVKEEWQYQYDVLGRRIGKVRLENGKILANSQVEFIWDGSHLVQEIGHKTDRTFSYIYSHPNSYEPLAQLEFAKDNEKPTGCYYYHNDQIGVPRDLTDEEGNVCWYGRYTGWGKLKESYQANDTIHQPFRLQNQYCDQETGLHYNFFRYYEPNIGRFTQLDPIGLAGGVNLYWFAPNMNVWIDPLGLNSNPFGFTHEQLNNLVVKAQGDYLAQQAEANISPKIKDSVKNKPYTLANEVSGSAMAGVGLDFTGGLATSRDKDGKINKCGYITMCGNVGIDGGAQVSNRIAYTNASTSTGLSFPSCTDVSGSAVGGIGGSMCVNSSYLGGDDSVTHLLVLP</sequence>
<dbReference type="InterPro" id="IPR050708">
    <property type="entry name" value="T6SS_VgrG/RHS"/>
</dbReference>
<evidence type="ECO:0000256" key="1">
    <source>
        <dbReference type="ARBA" id="ARBA00022737"/>
    </source>
</evidence>
<dbReference type="NCBIfam" id="TIGR03696">
    <property type="entry name" value="Rhs_assc_core"/>
    <property type="match status" value="1"/>
</dbReference>
<keyword evidence="4" id="KW-1185">Reference proteome</keyword>
<feature type="domain" description="Teneurin-like YD-shell" evidence="2">
    <location>
        <begin position="68"/>
        <end position="374"/>
    </location>
</feature>
<dbReference type="Proteomes" id="UP001226750">
    <property type="component" value="Chromosome"/>
</dbReference>
<reference evidence="3 4" key="1">
    <citation type="submission" date="2023-06" db="EMBL/GenBank/DDBJ databases">
        <title>Complete Genome Sequence of Gallibacterium anatis Strain BJF12, Isolated from a chicken with diarrhea.</title>
        <authorList>
            <person name="Guo F."/>
            <person name="Bu W."/>
            <person name="Xu F."/>
            <person name="Wen T."/>
        </authorList>
    </citation>
    <scope>NUCLEOTIDE SEQUENCE [LARGE SCALE GENOMIC DNA]</scope>
    <source>
        <strain evidence="3 4">BJF12</strain>
    </source>
</reference>
<proteinExistence type="predicted"/>
<dbReference type="InterPro" id="IPR022385">
    <property type="entry name" value="Rhs_assc_core"/>
</dbReference>
<dbReference type="PANTHER" id="PTHR32305:SF15">
    <property type="entry name" value="PROTEIN RHSA-RELATED"/>
    <property type="match status" value="1"/>
</dbReference>
<dbReference type="EMBL" id="CP126975">
    <property type="protein sequence ID" value="WIM80673.1"/>
    <property type="molecule type" value="Genomic_DNA"/>
</dbReference>
<accession>A0AAX3XI89</accession>
<protein>
    <submittedName>
        <fullName evidence="3">RHS repeat-associated core domain-containing protein</fullName>
    </submittedName>
</protein>
<keyword evidence="1" id="KW-0677">Repeat</keyword>
<evidence type="ECO:0000313" key="4">
    <source>
        <dbReference type="Proteomes" id="UP001226750"/>
    </source>
</evidence>
<dbReference type="Pfam" id="PF25023">
    <property type="entry name" value="TEN_YD-shell"/>
    <property type="match status" value="1"/>
</dbReference>
<dbReference type="PANTHER" id="PTHR32305">
    <property type="match status" value="1"/>
</dbReference>
<dbReference type="AlphaFoldDB" id="A0AAX3XI89"/>
<gene>
    <name evidence="3" type="ORF">QP018_05440</name>
</gene>
<name>A0AAX3XI89_9PAST</name>